<dbReference type="CDD" id="cd00130">
    <property type="entry name" value="PAS"/>
    <property type="match status" value="1"/>
</dbReference>
<name>A0ABP5T6U3_9ACTN</name>
<dbReference type="NCBIfam" id="TIGR00229">
    <property type="entry name" value="sensory_box"/>
    <property type="match status" value="1"/>
</dbReference>
<dbReference type="PROSITE" id="PS50883">
    <property type="entry name" value="EAL"/>
    <property type="match status" value="1"/>
</dbReference>
<dbReference type="SMART" id="SM00091">
    <property type="entry name" value="PAS"/>
    <property type="match status" value="1"/>
</dbReference>
<protein>
    <recommendedName>
        <fullName evidence="7">Diguanylate cyclase/phosphodiesterase with PAS/PAC sensor(S)</fullName>
    </recommendedName>
</protein>
<dbReference type="SUPFAM" id="SSF55073">
    <property type="entry name" value="Nucleotide cyclase"/>
    <property type="match status" value="1"/>
</dbReference>
<dbReference type="InterPro" id="IPR043128">
    <property type="entry name" value="Rev_trsase/Diguanyl_cyclase"/>
</dbReference>
<feature type="domain" description="EAL" evidence="3">
    <location>
        <begin position="630"/>
        <end position="885"/>
    </location>
</feature>
<dbReference type="Gene3D" id="3.30.70.270">
    <property type="match status" value="1"/>
</dbReference>
<dbReference type="RefSeq" id="WP_344613247.1">
    <property type="nucleotide sequence ID" value="NZ_BAAARV010000025.1"/>
</dbReference>
<dbReference type="NCBIfam" id="TIGR00254">
    <property type="entry name" value="GGDEF"/>
    <property type="match status" value="1"/>
</dbReference>
<dbReference type="Gene3D" id="3.20.20.450">
    <property type="entry name" value="EAL domain"/>
    <property type="match status" value="1"/>
</dbReference>
<keyword evidence="1" id="KW-0812">Transmembrane</keyword>
<dbReference type="InterPro" id="IPR000700">
    <property type="entry name" value="PAS-assoc_C"/>
</dbReference>
<keyword evidence="1" id="KW-0472">Membrane</keyword>
<proteinExistence type="predicted"/>
<dbReference type="Gene3D" id="3.30.450.20">
    <property type="entry name" value="PAS domain"/>
    <property type="match status" value="1"/>
</dbReference>
<feature type="transmembrane region" description="Helical" evidence="1">
    <location>
        <begin position="30"/>
        <end position="54"/>
    </location>
</feature>
<gene>
    <name evidence="5" type="ORF">GCM10010170_032920</name>
</gene>
<dbReference type="InterPro" id="IPR035919">
    <property type="entry name" value="EAL_sf"/>
</dbReference>
<evidence type="ECO:0000259" key="2">
    <source>
        <dbReference type="PROSITE" id="PS50113"/>
    </source>
</evidence>
<feature type="domain" description="PAC" evidence="2">
    <location>
        <begin position="405"/>
        <end position="456"/>
    </location>
</feature>
<keyword evidence="6" id="KW-1185">Reference proteome</keyword>
<dbReference type="InterPro" id="IPR013656">
    <property type="entry name" value="PAS_4"/>
</dbReference>
<dbReference type="InterPro" id="IPR001610">
    <property type="entry name" value="PAC"/>
</dbReference>
<feature type="transmembrane region" description="Helical" evidence="1">
    <location>
        <begin position="266"/>
        <end position="286"/>
    </location>
</feature>
<evidence type="ECO:0000256" key="1">
    <source>
        <dbReference type="SAM" id="Phobius"/>
    </source>
</evidence>
<feature type="transmembrane region" description="Helical" evidence="1">
    <location>
        <begin position="199"/>
        <end position="219"/>
    </location>
</feature>
<feature type="transmembrane region" description="Helical" evidence="1">
    <location>
        <begin position="225"/>
        <end position="245"/>
    </location>
</feature>
<dbReference type="SMART" id="SM00086">
    <property type="entry name" value="PAC"/>
    <property type="match status" value="1"/>
</dbReference>
<feature type="transmembrane region" description="Helical" evidence="1">
    <location>
        <begin position="165"/>
        <end position="187"/>
    </location>
</feature>
<dbReference type="Pfam" id="PF00563">
    <property type="entry name" value="EAL"/>
    <property type="match status" value="1"/>
</dbReference>
<feature type="transmembrane region" description="Helical" evidence="1">
    <location>
        <begin position="7"/>
        <end position="24"/>
    </location>
</feature>
<feature type="transmembrane region" description="Helical" evidence="1">
    <location>
        <begin position="66"/>
        <end position="86"/>
    </location>
</feature>
<dbReference type="PROSITE" id="PS50887">
    <property type="entry name" value="GGDEF"/>
    <property type="match status" value="1"/>
</dbReference>
<feature type="transmembrane region" description="Helical" evidence="1">
    <location>
        <begin position="101"/>
        <end position="119"/>
    </location>
</feature>
<dbReference type="SUPFAM" id="SSF141868">
    <property type="entry name" value="EAL domain-like"/>
    <property type="match status" value="1"/>
</dbReference>
<dbReference type="CDD" id="cd01948">
    <property type="entry name" value="EAL"/>
    <property type="match status" value="1"/>
</dbReference>
<accession>A0ABP5T6U3</accession>
<dbReference type="EMBL" id="BAAARV010000025">
    <property type="protein sequence ID" value="GAA2346273.1"/>
    <property type="molecule type" value="Genomic_DNA"/>
</dbReference>
<feature type="transmembrane region" description="Helical" evidence="1">
    <location>
        <begin position="131"/>
        <end position="153"/>
    </location>
</feature>
<dbReference type="InterPro" id="IPR052155">
    <property type="entry name" value="Biofilm_reg_signaling"/>
</dbReference>
<dbReference type="InterPro" id="IPR001633">
    <property type="entry name" value="EAL_dom"/>
</dbReference>
<dbReference type="PANTHER" id="PTHR44757">
    <property type="entry name" value="DIGUANYLATE CYCLASE DGCP"/>
    <property type="match status" value="1"/>
</dbReference>
<dbReference type="InterPro" id="IPR035965">
    <property type="entry name" value="PAS-like_dom_sf"/>
</dbReference>
<evidence type="ECO:0008006" key="7">
    <source>
        <dbReference type="Google" id="ProtNLM"/>
    </source>
</evidence>
<dbReference type="Pfam" id="PF00990">
    <property type="entry name" value="GGDEF"/>
    <property type="match status" value="1"/>
</dbReference>
<dbReference type="CDD" id="cd01949">
    <property type="entry name" value="GGDEF"/>
    <property type="match status" value="1"/>
</dbReference>
<dbReference type="InterPro" id="IPR000014">
    <property type="entry name" value="PAS"/>
</dbReference>
<sequence length="901" mass="96254">MALDVRLLRWTAALAVLSVAWLAAQWPGVLIHPVVGWLPVPACTALAVIVLLRTSQAAPDRRSGRFWRHLALVLTLLSAAVVSSVYDSLVRFGAPSQRSSTPTMVLYLGAIVVLLWALLRLPVGRRTSHDLITLGLDLTIVLAAAALVAWFAAARASVPVSAVTGSSWTLFGILLMVFASLVSLAKVALAGAGALDRRALWTMGGTVVVGAVAGSAAPLLESRPYLNDCHISIPVCCVGLAMAAVRQRRAFAEGLAAVRRSQSRPFSLIPYVAIVVADAFVLVGVGDDPRDTRILVGGSVLLTLLVTARQLISLYENSHLLARVDASMLELRRHERRFRSLVQHSSDVLAIADEHYVLTYGSPSLLRFTGRQSVLGTSLWELVHPDDAERLRQASSGLAAPGSTTTLQLRLLQPDGTWRWFEVVTTNLLHDPSVRGVVANARDITESRRYQDQLSYQASHDGLTGLANRSLFAARTVEAVASSRGGSLSGGLALALIDLDDFKAINDRLGHAVGDALLVEVAERLRTTVRPGDVVARLGGDEFAVLLPESTREASTDIADAFIDALAAPVRAAGYELLIQASIGVARHTPDCDASDLLRRADMAMYAAKESGKSRWVEYGPELDAHAVEHAQLAADLSQALDRDELTVHYQPIVALPGGEIRGVEALVRWRHPTRGQVSPAVFIPVAERTGLIVQIGAWVLRKSCDQAAAWISALDEAAPWKMSVNASARQLLEPSFVDTVAAILHDCALPPARLTIEITETAVFGGGRALDTVRSLHALGVKIALDDFGTGHSSLGLLRTCPVDVLKVDKSFVDGVTGTVEQEAIVTSISEIAQALRLEAVAEGVETRAQANRLLELGYQLAQGFHFYRPMPPEAVTAAIAAEAGVTHRGAGKATPASAF</sequence>
<dbReference type="SMART" id="SM00267">
    <property type="entry name" value="GGDEF"/>
    <property type="match status" value="1"/>
</dbReference>
<dbReference type="PANTHER" id="PTHR44757:SF2">
    <property type="entry name" value="BIOFILM ARCHITECTURE MAINTENANCE PROTEIN MBAA"/>
    <property type="match status" value="1"/>
</dbReference>
<evidence type="ECO:0000259" key="3">
    <source>
        <dbReference type="PROSITE" id="PS50883"/>
    </source>
</evidence>
<reference evidence="6" key="1">
    <citation type="journal article" date="2019" name="Int. J. Syst. Evol. Microbiol.">
        <title>The Global Catalogue of Microorganisms (GCM) 10K type strain sequencing project: providing services to taxonomists for standard genome sequencing and annotation.</title>
        <authorList>
            <consortium name="The Broad Institute Genomics Platform"/>
            <consortium name="The Broad Institute Genome Sequencing Center for Infectious Disease"/>
            <person name="Wu L."/>
            <person name="Ma J."/>
        </authorList>
    </citation>
    <scope>NUCLEOTIDE SEQUENCE [LARGE SCALE GENOMIC DNA]</scope>
    <source>
        <strain evidence="6">JCM 3272</strain>
    </source>
</reference>
<keyword evidence="1" id="KW-1133">Transmembrane helix</keyword>
<dbReference type="Proteomes" id="UP001501444">
    <property type="component" value="Unassembled WGS sequence"/>
</dbReference>
<organism evidence="5 6">
    <name type="scientific">Dactylosporangium salmoneum</name>
    <dbReference type="NCBI Taxonomy" id="53361"/>
    <lineage>
        <taxon>Bacteria</taxon>
        <taxon>Bacillati</taxon>
        <taxon>Actinomycetota</taxon>
        <taxon>Actinomycetes</taxon>
        <taxon>Micromonosporales</taxon>
        <taxon>Micromonosporaceae</taxon>
        <taxon>Dactylosporangium</taxon>
    </lineage>
</organism>
<dbReference type="PROSITE" id="PS50113">
    <property type="entry name" value="PAC"/>
    <property type="match status" value="1"/>
</dbReference>
<feature type="domain" description="GGDEF" evidence="4">
    <location>
        <begin position="490"/>
        <end position="621"/>
    </location>
</feature>
<evidence type="ECO:0000313" key="6">
    <source>
        <dbReference type="Proteomes" id="UP001501444"/>
    </source>
</evidence>
<evidence type="ECO:0000313" key="5">
    <source>
        <dbReference type="EMBL" id="GAA2346273.1"/>
    </source>
</evidence>
<dbReference type="InterPro" id="IPR000160">
    <property type="entry name" value="GGDEF_dom"/>
</dbReference>
<dbReference type="SMART" id="SM00052">
    <property type="entry name" value="EAL"/>
    <property type="match status" value="1"/>
</dbReference>
<dbReference type="InterPro" id="IPR029787">
    <property type="entry name" value="Nucleotide_cyclase"/>
</dbReference>
<dbReference type="SUPFAM" id="SSF55785">
    <property type="entry name" value="PYP-like sensor domain (PAS domain)"/>
    <property type="match status" value="1"/>
</dbReference>
<comment type="caution">
    <text evidence="5">The sequence shown here is derived from an EMBL/GenBank/DDBJ whole genome shotgun (WGS) entry which is preliminary data.</text>
</comment>
<dbReference type="Pfam" id="PF08448">
    <property type="entry name" value="PAS_4"/>
    <property type="match status" value="1"/>
</dbReference>
<evidence type="ECO:0000259" key="4">
    <source>
        <dbReference type="PROSITE" id="PS50887"/>
    </source>
</evidence>